<proteinExistence type="predicted"/>
<sequence length="152" mass="17683">MTVPGYPIGVPLPLPFPLSYSACELFHFLPPIPFPRFPFPFPSLPLPSLALDNRPLLLQHHHHHLLLLLSLLTPLPFSENMFLPLWRIFFVVAFFFLYFFIINFIRFAFFFLLIFLLSPPLYTLSSPYPYFPPTLSLLSAFQLALLHVTHMP</sequence>
<organism evidence="2 3">
    <name type="scientific">Linnemannia elongata AG-77</name>
    <dbReference type="NCBI Taxonomy" id="1314771"/>
    <lineage>
        <taxon>Eukaryota</taxon>
        <taxon>Fungi</taxon>
        <taxon>Fungi incertae sedis</taxon>
        <taxon>Mucoromycota</taxon>
        <taxon>Mortierellomycotina</taxon>
        <taxon>Mortierellomycetes</taxon>
        <taxon>Mortierellales</taxon>
        <taxon>Mortierellaceae</taxon>
        <taxon>Linnemannia</taxon>
    </lineage>
</organism>
<protein>
    <submittedName>
        <fullName evidence="2">Uncharacterized protein</fullName>
    </submittedName>
</protein>
<evidence type="ECO:0000313" key="3">
    <source>
        <dbReference type="Proteomes" id="UP000078512"/>
    </source>
</evidence>
<evidence type="ECO:0000256" key="1">
    <source>
        <dbReference type="SAM" id="Phobius"/>
    </source>
</evidence>
<keyword evidence="3" id="KW-1185">Reference proteome</keyword>
<evidence type="ECO:0000313" key="2">
    <source>
        <dbReference type="EMBL" id="OAQ27014.1"/>
    </source>
</evidence>
<feature type="transmembrane region" description="Helical" evidence="1">
    <location>
        <begin position="89"/>
        <end position="118"/>
    </location>
</feature>
<dbReference type="Proteomes" id="UP000078512">
    <property type="component" value="Unassembled WGS sequence"/>
</dbReference>
<keyword evidence="1" id="KW-0472">Membrane</keyword>
<name>A0A197JRR6_9FUNG</name>
<accession>A0A197JRR6</accession>
<gene>
    <name evidence="2" type="ORF">K457DRAFT_668386</name>
</gene>
<dbReference type="AlphaFoldDB" id="A0A197JRR6"/>
<reference evidence="2 3" key="1">
    <citation type="submission" date="2016-05" db="EMBL/GenBank/DDBJ databases">
        <title>Genome sequencing reveals origins of a unique bacterial endosymbiosis in the earliest lineages of terrestrial Fungi.</title>
        <authorList>
            <consortium name="DOE Joint Genome Institute"/>
            <person name="Uehling J."/>
            <person name="Gryganskyi A."/>
            <person name="Hameed K."/>
            <person name="Tschaplinski T."/>
            <person name="Misztal P."/>
            <person name="Wu S."/>
            <person name="Desiro A."/>
            <person name="Vande Pol N."/>
            <person name="Du Z.-Y."/>
            <person name="Zienkiewicz A."/>
            <person name="Zienkiewicz K."/>
            <person name="Morin E."/>
            <person name="Tisserant E."/>
            <person name="Splivallo R."/>
            <person name="Hainaut M."/>
            <person name="Henrissat B."/>
            <person name="Ohm R."/>
            <person name="Kuo A."/>
            <person name="Yan J."/>
            <person name="Lipzen A."/>
            <person name="Nolan M."/>
            <person name="Labutti K."/>
            <person name="Barry K."/>
            <person name="Goldstein A."/>
            <person name="Labbe J."/>
            <person name="Schadt C."/>
            <person name="Tuskan G."/>
            <person name="Grigoriev I."/>
            <person name="Martin F."/>
            <person name="Vilgalys R."/>
            <person name="Bonito G."/>
        </authorList>
    </citation>
    <scope>NUCLEOTIDE SEQUENCE [LARGE SCALE GENOMIC DNA]</scope>
    <source>
        <strain evidence="2 3">AG-77</strain>
    </source>
</reference>
<dbReference type="EMBL" id="KV442061">
    <property type="protein sequence ID" value="OAQ27014.1"/>
    <property type="molecule type" value="Genomic_DNA"/>
</dbReference>
<keyword evidence="1" id="KW-1133">Transmembrane helix</keyword>
<keyword evidence="1" id="KW-0812">Transmembrane</keyword>